<dbReference type="AlphaFoldDB" id="F4RBS9"/>
<evidence type="ECO:0000256" key="16">
    <source>
        <dbReference type="ARBA" id="ARBA00023268"/>
    </source>
</evidence>
<comment type="similarity">
    <text evidence="5">In the N-terminal section; belongs to the lycopene beta-cyclase family.</text>
</comment>
<feature type="transmembrane region" description="Helical" evidence="19">
    <location>
        <begin position="181"/>
        <end position="200"/>
    </location>
</feature>
<dbReference type="GO" id="GO:0016020">
    <property type="term" value="C:membrane"/>
    <property type="evidence" value="ECO:0007669"/>
    <property type="project" value="UniProtKB-SubCell"/>
</dbReference>
<dbReference type="InterPro" id="IPR002060">
    <property type="entry name" value="Squ/phyt_synthse"/>
</dbReference>
<dbReference type="Gene3D" id="1.10.600.10">
    <property type="entry name" value="Farnesyl Diphosphate Synthase"/>
    <property type="match status" value="1"/>
</dbReference>
<dbReference type="KEGG" id="mlr:MELLADRAFT_94543"/>
<dbReference type="eggNOG" id="KOG1459">
    <property type="taxonomic scope" value="Eukaryota"/>
</dbReference>
<dbReference type="SFLD" id="SFLDG01018">
    <property type="entry name" value="Squalene/Phytoene_Synthase_Lik"/>
    <property type="match status" value="1"/>
</dbReference>
<keyword evidence="16" id="KW-0511">Multifunctional enzyme</keyword>
<keyword evidence="10" id="KW-0808">Transferase</keyword>
<dbReference type="GO" id="GO:0045436">
    <property type="term" value="F:lycopene beta cyclase activity"/>
    <property type="evidence" value="ECO:0007669"/>
    <property type="project" value="UniProtKB-ARBA"/>
</dbReference>
<dbReference type="UniPathway" id="UPA00799">
    <property type="reaction ID" value="UER00773"/>
</dbReference>
<evidence type="ECO:0000256" key="13">
    <source>
        <dbReference type="ARBA" id="ARBA00022989"/>
    </source>
</evidence>
<dbReference type="EMBL" id="GL883095">
    <property type="protein sequence ID" value="EGG10156.1"/>
    <property type="molecule type" value="Genomic_DNA"/>
</dbReference>
<dbReference type="SFLD" id="SFLDG01212">
    <property type="entry name" value="Phytoene_synthase_like"/>
    <property type="match status" value="1"/>
</dbReference>
<feature type="transmembrane region" description="Helical" evidence="19">
    <location>
        <begin position="221"/>
        <end position="243"/>
    </location>
</feature>
<dbReference type="InterPro" id="IPR017825">
    <property type="entry name" value="Lycopene_cyclase_dom"/>
</dbReference>
<keyword evidence="11 19" id="KW-0812">Transmembrane</keyword>
<evidence type="ECO:0000256" key="4">
    <source>
        <dbReference type="ARBA" id="ARBA00005172"/>
    </source>
</evidence>
<dbReference type="UniPathway" id="UPA00802"/>
<feature type="transmembrane region" description="Helical" evidence="19">
    <location>
        <begin position="120"/>
        <end position="138"/>
    </location>
</feature>
<dbReference type="GeneID" id="18936914"/>
<evidence type="ECO:0000256" key="5">
    <source>
        <dbReference type="ARBA" id="ARBA00008247"/>
    </source>
</evidence>
<dbReference type="OrthoDB" id="6600518at2759"/>
<keyword evidence="15" id="KW-0413">Isomerase</keyword>
<protein>
    <recommendedName>
        <fullName evidence="9">Bifunctional lycopene cyclase/phytoene synthase</fullName>
        <ecNumber evidence="8">2.5.1.32</ecNumber>
        <ecNumber evidence="7">5.5.1.19</ecNumber>
    </recommendedName>
</protein>
<evidence type="ECO:0000256" key="3">
    <source>
        <dbReference type="ARBA" id="ARBA00005089"/>
    </source>
</evidence>
<evidence type="ECO:0000313" key="21">
    <source>
        <dbReference type="Proteomes" id="UP000001072"/>
    </source>
</evidence>
<dbReference type="STRING" id="747676.F4RBS9"/>
<dbReference type="SUPFAM" id="SSF48576">
    <property type="entry name" value="Terpenoid synthases"/>
    <property type="match status" value="1"/>
</dbReference>
<keyword evidence="13 19" id="KW-1133">Transmembrane helix</keyword>
<evidence type="ECO:0000256" key="10">
    <source>
        <dbReference type="ARBA" id="ARBA00022679"/>
    </source>
</evidence>
<dbReference type="InterPro" id="IPR044843">
    <property type="entry name" value="Trans_IPPS_bact-type"/>
</dbReference>
<evidence type="ECO:0000256" key="17">
    <source>
        <dbReference type="ARBA" id="ARBA00029313"/>
    </source>
</evidence>
<comment type="catalytic activity">
    <reaction evidence="17">
        <text>gamma-carotene = all-trans-beta-carotene</text>
        <dbReference type="Rhea" id="RHEA:32239"/>
        <dbReference type="ChEBI" id="CHEBI:17579"/>
        <dbReference type="ChEBI" id="CHEBI:27740"/>
        <dbReference type="EC" id="5.5.1.19"/>
    </reaction>
</comment>
<evidence type="ECO:0000256" key="14">
    <source>
        <dbReference type="ARBA" id="ARBA00023136"/>
    </source>
</evidence>
<evidence type="ECO:0000256" key="2">
    <source>
        <dbReference type="ARBA" id="ARBA00004141"/>
    </source>
</evidence>
<feature type="transmembrane region" description="Helical" evidence="19">
    <location>
        <begin position="6"/>
        <end position="24"/>
    </location>
</feature>
<proteinExistence type="inferred from homology"/>
<evidence type="ECO:0000256" key="9">
    <source>
        <dbReference type="ARBA" id="ARBA00018909"/>
    </source>
</evidence>
<dbReference type="InterPro" id="IPR019845">
    <property type="entry name" value="Squalene/phytoene_synthase_CS"/>
</dbReference>
<comment type="similarity">
    <text evidence="6">In the C-terminal section; belongs to the phytoene/squalene synthase family.</text>
</comment>
<dbReference type="NCBIfam" id="TIGR03462">
    <property type="entry name" value="CarR_dom_SF"/>
    <property type="match status" value="2"/>
</dbReference>
<comment type="pathway">
    <text evidence="4">Carotenoid biosynthesis; phytoene biosynthesis; all-trans-phytoene from geranylgeranyl diphosphate: step 1/1.</text>
</comment>
<evidence type="ECO:0000256" key="15">
    <source>
        <dbReference type="ARBA" id="ARBA00023235"/>
    </source>
</evidence>
<comment type="pathway">
    <text evidence="3">Carotenoid biosynthesis; beta-carotene biosynthesis.</text>
</comment>
<accession>F4RBS9</accession>
<sequence>MLMTYWMFHLCFTLPPTLTLFGVLRPILSPADSFRYSFLTVVAVLYTLPWDSYIIHHKAWTYAPWAVTATIFGVPIEEVFFFIIQTFLTGYLYNIFTFPILPSLYLLPKPNSFPIKYPKLWSFLRWSPTYLFGGFSILSWFKSKPNTHEFYITCIGFWALPVCCFLWTIAGDHILLRPTSIIYSILLPTLYLCAIDIIALRRGIWSISIPTSLGIFVWPDLPIEEAFFFLITNTILVFGLAAFEKIEAIINTWPELVSSSSSSSRHHSQSNQPFSLEYVYKLFKSTRIAIDLPNLINHHQNPKLSNRIHQLSHTSDLLRKASKSFYSASLVFSNYQSIRSKFIILYGFCRETDDLIDNAIDLKSAKESVLVCRSFLNLLWPEEEEQKEEGKEEKETSKKVIKANHEVKSQEVKPIDFEKKLNQFIEEKVPIHARPTFYLFSTLKDELRRQPFDELINGYSYDALEFQQKTIESEADLIQYSRWVAGSVGEMCVDLMLKISMTSKPNPTLKSILSASNDMGVALQLVNIARDIKEDAKNGRIYLPTCWFKSSDEPLKPLHLELLKSAQSDQLNQFPYAIAAEKLLLLAKDYQLKSKFAIDNLPKSFRPGVRAATEVYLEIGHKLKSTFNNSYSQWNGERVYLTKLHRALIVAREIWGLPKF</sequence>
<dbReference type="PANTHER" id="PTHR31480">
    <property type="entry name" value="BIFUNCTIONAL LYCOPENE CYCLASE/PHYTOENE SYNTHASE"/>
    <property type="match status" value="1"/>
</dbReference>
<organism evidence="21">
    <name type="scientific">Melampsora larici-populina (strain 98AG31 / pathotype 3-4-7)</name>
    <name type="common">Poplar leaf rust fungus</name>
    <dbReference type="NCBI Taxonomy" id="747676"/>
    <lineage>
        <taxon>Eukaryota</taxon>
        <taxon>Fungi</taxon>
        <taxon>Dikarya</taxon>
        <taxon>Basidiomycota</taxon>
        <taxon>Pucciniomycotina</taxon>
        <taxon>Pucciniomycetes</taxon>
        <taxon>Pucciniales</taxon>
        <taxon>Melampsoraceae</taxon>
        <taxon>Melampsora</taxon>
    </lineage>
</organism>
<dbReference type="InterPro" id="IPR008949">
    <property type="entry name" value="Isoprenoid_synthase_dom_sf"/>
</dbReference>
<name>F4RBS9_MELLP</name>
<gene>
    <name evidence="20" type="ORF">MELLADRAFT_94543</name>
</gene>
<dbReference type="Pfam" id="PF00494">
    <property type="entry name" value="SQS_PSY"/>
    <property type="match status" value="1"/>
</dbReference>
<evidence type="ECO:0000256" key="6">
    <source>
        <dbReference type="ARBA" id="ARBA00008406"/>
    </source>
</evidence>
<comment type="subcellular location">
    <subcellularLocation>
        <location evidence="2">Membrane</location>
        <topology evidence="2">Multi-pass membrane protein</topology>
    </subcellularLocation>
</comment>
<dbReference type="EC" id="2.5.1.32" evidence="8"/>
<reference evidence="21" key="1">
    <citation type="journal article" date="2011" name="Proc. Natl. Acad. Sci. U.S.A.">
        <title>Obligate biotrophy features unraveled by the genomic analysis of rust fungi.</title>
        <authorList>
            <person name="Duplessis S."/>
            <person name="Cuomo C.A."/>
            <person name="Lin Y.-C."/>
            <person name="Aerts A."/>
            <person name="Tisserant E."/>
            <person name="Veneault-Fourrey C."/>
            <person name="Joly D.L."/>
            <person name="Hacquard S."/>
            <person name="Amselem J."/>
            <person name="Cantarel B.L."/>
            <person name="Chiu R."/>
            <person name="Coutinho P.M."/>
            <person name="Feau N."/>
            <person name="Field M."/>
            <person name="Frey P."/>
            <person name="Gelhaye E."/>
            <person name="Goldberg J."/>
            <person name="Grabherr M.G."/>
            <person name="Kodira C.D."/>
            <person name="Kohler A."/>
            <person name="Kuees U."/>
            <person name="Lindquist E.A."/>
            <person name="Lucas S.M."/>
            <person name="Mago R."/>
            <person name="Mauceli E."/>
            <person name="Morin E."/>
            <person name="Murat C."/>
            <person name="Pangilinan J.L."/>
            <person name="Park R."/>
            <person name="Pearson M."/>
            <person name="Quesneville H."/>
            <person name="Rouhier N."/>
            <person name="Sakthikumar S."/>
            <person name="Salamov A.A."/>
            <person name="Schmutz J."/>
            <person name="Selles B."/>
            <person name="Shapiro H."/>
            <person name="Tanguay P."/>
            <person name="Tuskan G.A."/>
            <person name="Henrissat B."/>
            <person name="Van de Peer Y."/>
            <person name="Rouze P."/>
            <person name="Ellis J.G."/>
            <person name="Dodds P.N."/>
            <person name="Schein J.E."/>
            <person name="Zhong S."/>
            <person name="Hamelin R.C."/>
            <person name="Grigoriev I.V."/>
            <person name="Szabo L.J."/>
            <person name="Martin F."/>
        </authorList>
    </citation>
    <scope>NUCLEOTIDE SEQUENCE [LARGE SCALE GENOMIC DNA]</scope>
    <source>
        <strain evidence="21">98AG31 / pathotype 3-4-7</strain>
    </source>
</reference>
<dbReference type="SFLD" id="SFLDS00005">
    <property type="entry name" value="Isoprenoid_Synthase_Type_I"/>
    <property type="match status" value="1"/>
</dbReference>
<evidence type="ECO:0000256" key="18">
    <source>
        <dbReference type="ARBA" id="ARBA00029335"/>
    </source>
</evidence>
<dbReference type="PROSITE" id="PS01045">
    <property type="entry name" value="SQUALEN_PHYTOEN_SYN_2"/>
    <property type="match status" value="1"/>
</dbReference>
<feature type="transmembrane region" description="Helical" evidence="19">
    <location>
        <begin position="91"/>
        <end position="108"/>
    </location>
</feature>
<dbReference type="VEuPathDB" id="FungiDB:MELLADRAFT_94543"/>
<dbReference type="InParanoid" id="F4RBS9"/>
<feature type="transmembrane region" description="Helical" evidence="19">
    <location>
        <begin position="150"/>
        <end position="169"/>
    </location>
</feature>
<dbReference type="Proteomes" id="UP000001072">
    <property type="component" value="Unassembled WGS sequence"/>
</dbReference>
<evidence type="ECO:0000313" key="20">
    <source>
        <dbReference type="EMBL" id="EGG10156.1"/>
    </source>
</evidence>
<keyword evidence="12" id="KW-0125">Carotenoid biosynthesis</keyword>
<dbReference type="GO" id="GO:0016872">
    <property type="term" value="F:intramolecular lyase activity"/>
    <property type="evidence" value="ECO:0007669"/>
    <property type="project" value="InterPro"/>
</dbReference>
<feature type="transmembrane region" description="Helical" evidence="19">
    <location>
        <begin position="62"/>
        <end position="84"/>
    </location>
</feature>
<dbReference type="GO" id="GO:0016117">
    <property type="term" value="P:carotenoid biosynthetic process"/>
    <property type="evidence" value="ECO:0007669"/>
    <property type="project" value="UniProtKB-KW"/>
</dbReference>
<keyword evidence="21" id="KW-1185">Reference proteome</keyword>
<feature type="transmembrane region" description="Helical" evidence="19">
    <location>
        <begin position="36"/>
        <end position="56"/>
    </location>
</feature>
<comment type="catalytic activity">
    <reaction evidence="1">
        <text>2 (2E,6E,10E)-geranylgeranyl diphosphate = 15-cis-phytoene + 2 diphosphate</text>
        <dbReference type="Rhea" id="RHEA:34475"/>
        <dbReference type="ChEBI" id="CHEBI:27787"/>
        <dbReference type="ChEBI" id="CHEBI:33019"/>
        <dbReference type="ChEBI" id="CHEBI:58756"/>
        <dbReference type="EC" id="2.5.1.32"/>
    </reaction>
</comment>
<dbReference type="GO" id="GO:0004311">
    <property type="term" value="F:geranylgeranyl diphosphate synthase activity"/>
    <property type="evidence" value="ECO:0007669"/>
    <property type="project" value="InterPro"/>
</dbReference>
<comment type="catalytic activity">
    <reaction evidence="18">
        <text>all-trans-lycopene = gamma-carotene</text>
        <dbReference type="Rhea" id="RHEA:32219"/>
        <dbReference type="ChEBI" id="CHEBI:15948"/>
        <dbReference type="ChEBI" id="CHEBI:27740"/>
        <dbReference type="EC" id="5.5.1.19"/>
    </reaction>
</comment>
<evidence type="ECO:0000256" key="8">
    <source>
        <dbReference type="ARBA" id="ARBA00012396"/>
    </source>
</evidence>
<evidence type="ECO:0000256" key="7">
    <source>
        <dbReference type="ARBA" id="ARBA00012242"/>
    </source>
</evidence>
<dbReference type="RefSeq" id="XP_007406457.1">
    <property type="nucleotide sequence ID" value="XM_007406395.1"/>
</dbReference>
<dbReference type="HOGENOM" id="CLU_012965_0_0_1"/>
<evidence type="ECO:0000256" key="1">
    <source>
        <dbReference type="ARBA" id="ARBA00001805"/>
    </source>
</evidence>
<evidence type="ECO:0000256" key="19">
    <source>
        <dbReference type="SAM" id="Phobius"/>
    </source>
</evidence>
<evidence type="ECO:0000256" key="12">
    <source>
        <dbReference type="ARBA" id="ARBA00022746"/>
    </source>
</evidence>
<dbReference type="EC" id="5.5.1.19" evidence="7"/>
<keyword evidence="14 19" id="KW-0472">Membrane</keyword>
<evidence type="ECO:0000256" key="11">
    <source>
        <dbReference type="ARBA" id="ARBA00022692"/>
    </source>
</evidence>